<reference evidence="1" key="2">
    <citation type="submission" date="2025-09" db="UniProtKB">
        <authorList>
            <consortium name="Ensembl"/>
        </authorList>
    </citation>
    <scope>IDENTIFICATION</scope>
</reference>
<evidence type="ECO:0000313" key="1">
    <source>
        <dbReference type="Ensembl" id="ENSMCSP00000022950.1"/>
    </source>
</evidence>
<name>A0A8C5XAK6_9PASS</name>
<dbReference type="Proteomes" id="UP000694560">
    <property type="component" value="Unplaced"/>
</dbReference>
<protein>
    <submittedName>
        <fullName evidence="1">Uncharacterized protein</fullName>
    </submittedName>
</protein>
<accession>A0A8C5XAK6</accession>
<dbReference type="Ensembl" id="ENSMCST00000023529.1">
    <property type="protein sequence ID" value="ENSMCSP00000022950.1"/>
    <property type="gene ID" value="ENSMCSG00000015958.1"/>
</dbReference>
<proteinExistence type="predicted"/>
<evidence type="ECO:0000313" key="2">
    <source>
        <dbReference type="Proteomes" id="UP000694560"/>
    </source>
</evidence>
<dbReference type="OrthoDB" id="9908986at2759"/>
<sequence length="56" mass="6054">MHVFCGDVQGPSGWHLFPSAAPLVLLAAEFPSEAIFLMTASPVIKAVTNFKQVREP</sequence>
<reference evidence="1" key="1">
    <citation type="submission" date="2025-08" db="UniProtKB">
        <authorList>
            <consortium name="Ensembl"/>
        </authorList>
    </citation>
    <scope>IDENTIFICATION</scope>
</reference>
<dbReference type="AlphaFoldDB" id="A0A8C5XAK6"/>
<organism evidence="1 2">
    <name type="scientific">Malurus cyaneus samueli</name>
    <dbReference type="NCBI Taxonomy" id="2593467"/>
    <lineage>
        <taxon>Eukaryota</taxon>
        <taxon>Metazoa</taxon>
        <taxon>Chordata</taxon>
        <taxon>Craniata</taxon>
        <taxon>Vertebrata</taxon>
        <taxon>Euteleostomi</taxon>
        <taxon>Archelosauria</taxon>
        <taxon>Archosauria</taxon>
        <taxon>Dinosauria</taxon>
        <taxon>Saurischia</taxon>
        <taxon>Theropoda</taxon>
        <taxon>Coelurosauria</taxon>
        <taxon>Aves</taxon>
        <taxon>Neognathae</taxon>
        <taxon>Neoaves</taxon>
        <taxon>Telluraves</taxon>
        <taxon>Australaves</taxon>
        <taxon>Passeriformes</taxon>
        <taxon>Meliphagoidea</taxon>
        <taxon>Maluridae</taxon>
        <taxon>Malurus</taxon>
    </lineage>
</organism>
<keyword evidence="2" id="KW-1185">Reference proteome</keyword>